<comment type="caution">
    <text evidence="3">The sequence shown here is derived from an EMBL/GenBank/DDBJ whole genome shotgun (WGS) entry which is preliminary data.</text>
</comment>
<dbReference type="PANTHER" id="PTHR11736">
    <property type="entry name" value="MELANOMA-ASSOCIATED ANTIGEN MAGE ANTIGEN"/>
    <property type="match status" value="1"/>
</dbReference>
<keyword evidence="4" id="KW-1185">Reference proteome</keyword>
<dbReference type="InterPro" id="IPR037445">
    <property type="entry name" value="MAGE"/>
</dbReference>
<gene>
    <name evidence="3" type="ORF">APTSU1_001818400</name>
</gene>
<evidence type="ECO:0000313" key="3">
    <source>
        <dbReference type="EMBL" id="GAB1302943.1"/>
    </source>
</evidence>
<dbReference type="Proteomes" id="UP001623349">
    <property type="component" value="Unassembled WGS sequence"/>
</dbReference>
<feature type="compositionally biased region" description="Polar residues" evidence="1">
    <location>
        <begin position="22"/>
        <end position="46"/>
    </location>
</feature>
<evidence type="ECO:0000313" key="4">
    <source>
        <dbReference type="Proteomes" id="UP001623349"/>
    </source>
</evidence>
<dbReference type="InterPro" id="IPR002190">
    <property type="entry name" value="MHD_dom"/>
</dbReference>
<dbReference type="InterPro" id="IPR041898">
    <property type="entry name" value="MAGE_WH1"/>
</dbReference>
<name>A0ABQ0FUN1_APOSI</name>
<evidence type="ECO:0000259" key="2">
    <source>
        <dbReference type="PROSITE" id="PS50838"/>
    </source>
</evidence>
<proteinExistence type="predicted"/>
<evidence type="ECO:0000256" key="1">
    <source>
        <dbReference type="SAM" id="MobiDB-lite"/>
    </source>
</evidence>
<feature type="domain" description="MAGE" evidence="2">
    <location>
        <begin position="84"/>
        <end position="156"/>
    </location>
</feature>
<protein>
    <submittedName>
        <fullName evidence="3">Melanoma-associated antigen B4</fullName>
    </submittedName>
</protein>
<feature type="region of interest" description="Disordered" evidence="1">
    <location>
        <begin position="1"/>
        <end position="83"/>
    </location>
</feature>
<dbReference type="Pfam" id="PF01454">
    <property type="entry name" value="MAGE"/>
    <property type="match status" value="1"/>
</dbReference>
<dbReference type="PROSITE" id="PS50838">
    <property type="entry name" value="MAGE"/>
    <property type="match status" value="1"/>
</dbReference>
<dbReference type="Gene3D" id="1.10.10.1200">
    <property type="entry name" value="MAGE homology domain, winged helix WH1 motif"/>
    <property type="match status" value="1"/>
</dbReference>
<dbReference type="PANTHER" id="PTHR11736:SF164">
    <property type="entry name" value="MELANOMA-ASSOCIATED ANTIGEN B1"/>
    <property type="match status" value="1"/>
</dbReference>
<organism evidence="3 4">
    <name type="scientific">Apodemus speciosus</name>
    <name type="common">Large Japanese field mouse</name>
    <dbReference type="NCBI Taxonomy" id="105296"/>
    <lineage>
        <taxon>Eukaryota</taxon>
        <taxon>Metazoa</taxon>
        <taxon>Chordata</taxon>
        <taxon>Craniata</taxon>
        <taxon>Vertebrata</taxon>
        <taxon>Euteleostomi</taxon>
        <taxon>Mammalia</taxon>
        <taxon>Eutheria</taxon>
        <taxon>Euarchontoglires</taxon>
        <taxon>Glires</taxon>
        <taxon>Rodentia</taxon>
        <taxon>Myomorpha</taxon>
        <taxon>Muroidea</taxon>
        <taxon>Muridae</taxon>
        <taxon>Murinae</taxon>
        <taxon>Apodemus</taxon>
    </lineage>
</organism>
<dbReference type="EMBL" id="BAAFST010000020">
    <property type="protein sequence ID" value="GAB1302943.1"/>
    <property type="molecule type" value="Genomic_DNA"/>
</dbReference>
<sequence>MLKPRQQRKESHPPALIKLQEMLSQAPSAAGFPQQSQSSAPSNTGGKVTARRRSGKGDQSQGDENKSSSHRAPLATGSPQMDVLTRKTGMLMEYMLCKYKVKQPMRKGEMLKVINRRFKEHFPEILKKASYRLDMVFGLELKESSPTANPMSLSVS</sequence>
<accession>A0ABQ0FUN1</accession>
<reference evidence="3 4" key="1">
    <citation type="submission" date="2024-08" db="EMBL/GenBank/DDBJ databases">
        <title>The draft genome of Apodemus speciosus.</title>
        <authorList>
            <person name="Nabeshima K."/>
            <person name="Suzuki S."/>
            <person name="Onuma M."/>
        </authorList>
    </citation>
    <scope>NUCLEOTIDE SEQUENCE [LARGE SCALE GENOMIC DNA]</scope>
    <source>
        <strain evidence="3">IB14-021</strain>
    </source>
</reference>